<evidence type="ECO:0000313" key="3">
    <source>
        <dbReference type="EMBL" id="EXJ84741.1"/>
    </source>
</evidence>
<dbReference type="AlphaFoldDB" id="W9Y689"/>
<dbReference type="Gene3D" id="3.90.810.10">
    <property type="entry name" value="CRIB domain"/>
    <property type="match status" value="1"/>
</dbReference>
<protein>
    <recommendedName>
        <fullName evidence="2">CRIB domain-containing protein</fullName>
    </recommendedName>
</protein>
<dbReference type="InterPro" id="IPR036936">
    <property type="entry name" value="CRIB_dom_sf"/>
</dbReference>
<organism evidence="3 4">
    <name type="scientific">Capronia epimyces CBS 606.96</name>
    <dbReference type="NCBI Taxonomy" id="1182542"/>
    <lineage>
        <taxon>Eukaryota</taxon>
        <taxon>Fungi</taxon>
        <taxon>Dikarya</taxon>
        <taxon>Ascomycota</taxon>
        <taxon>Pezizomycotina</taxon>
        <taxon>Eurotiomycetes</taxon>
        <taxon>Chaetothyriomycetidae</taxon>
        <taxon>Chaetothyriales</taxon>
        <taxon>Herpotrichiellaceae</taxon>
        <taxon>Capronia</taxon>
    </lineage>
</organism>
<dbReference type="GeneID" id="19169526"/>
<keyword evidence="4" id="KW-1185">Reference proteome</keyword>
<proteinExistence type="predicted"/>
<evidence type="ECO:0000256" key="1">
    <source>
        <dbReference type="SAM" id="MobiDB-lite"/>
    </source>
</evidence>
<dbReference type="Pfam" id="PF00786">
    <property type="entry name" value="PBD"/>
    <property type="match status" value="1"/>
</dbReference>
<dbReference type="InterPro" id="IPR000095">
    <property type="entry name" value="CRIB_dom"/>
</dbReference>
<dbReference type="STRING" id="1182542.W9Y689"/>
<dbReference type="EMBL" id="AMGY01000004">
    <property type="protein sequence ID" value="EXJ84741.1"/>
    <property type="molecule type" value="Genomic_DNA"/>
</dbReference>
<comment type="caution">
    <text evidence="3">The sequence shown here is derived from an EMBL/GenBank/DDBJ whole genome shotgun (WGS) entry which is preliminary data.</text>
</comment>
<sequence>MEVIGLVGTVLGVIDVATRCISSLVELRQRMKAASSTVEFLSSQLVTVRAALGQIHSLIEESLNQDEQHYQLTLDLGVAINCCNLLIRLLDEQISRIQYGDDDEPTFNSKVNLILESKGIEQCLTRLDRQINALNLLITTFQCRTPMEQHRVLHERQSRKVFDQIKDDSSSLIVLCDSASFVTRRTKTTTATSKFSMNFIFDAEILQAKAYKSTMRSLMRRARNQPGSASSTTPAGFHLDSASATAAKWPFAGRNVRISAPMNAHHMQHVVYDDDTGQYSGLPTEWQKLLAVSDVGEHDRQQLEEWIEKERRNSTSYEFPRPAPAPPF</sequence>
<gene>
    <name evidence="3" type="ORF">A1O3_05413</name>
</gene>
<reference evidence="3 4" key="1">
    <citation type="submission" date="2013-03" db="EMBL/GenBank/DDBJ databases">
        <title>The Genome Sequence of Capronia epimyces CBS 606.96.</title>
        <authorList>
            <consortium name="The Broad Institute Genomics Platform"/>
            <person name="Cuomo C."/>
            <person name="de Hoog S."/>
            <person name="Gorbushina A."/>
            <person name="Walker B."/>
            <person name="Young S.K."/>
            <person name="Zeng Q."/>
            <person name="Gargeya S."/>
            <person name="Fitzgerald M."/>
            <person name="Haas B."/>
            <person name="Abouelleil A."/>
            <person name="Allen A.W."/>
            <person name="Alvarado L."/>
            <person name="Arachchi H.M."/>
            <person name="Berlin A.M."/>
            <person name="Chapman S.B."/>
            <person name="Gainer-Dewar J."/>
            <person name="Goldberg J."/>
            <person name="Griggs A."/>
            <person name="Gujja S."/>
            <person name="Hansen M."/>
            <person name="Howarth C."/>
            <person name="Imamovic A."/>
            <person name="Ireland A."/>
            <person name="Larimer J."/>
            <person name="McCowan C."/>
            <person name="Murphy C."/>
            <person name="Pearson M."/>
            <person name="Poon T.W."/>
            <person name="Priest M."/>
            <person name="Roberts A."/>
            <person name="Saif S."/>
            <person name="Shea T."/>
            <person name="Sisk P."/>
            <person name="Sykes S."/>
            <person name="Wortman J."/>
            <person name="Nusbaum C."/>
            <person name="Birren B."/>
        </authorList>
    </citation>
    <scope>NUCLEOTIDE SEQUENCE [LARGE SCALE GENOMIC DNA]</scope>
    <source>
        <strain evidence="3 4">CBS 606.96</strain>
    </source>
</reference>
<feature type="domain" description="CRIB" evidence="2">
    <location>
        <begin position="258"/>
        <end position="293"/>
    </location>
</feature>
<dbReference type="RefSeq" id="XP_007733726.1">
    <property type="nucleotide sequence ID" value="XM_007735536.1"/>
</dbReference>
<accession>W9Y689</accession>
<dbReference type="HOGENOM" id="CLU_915261_0_0_1"/>
<dbReference type="OrthoDB" id="5817230at2759"/>
<name>W9Y689_9EURO</name>
<dbReference type="Proteomes" id="UP000019478">
    <property type="component" value="Unassembled WGS sequence"/>
</dbReference>
<evidence type="ECO:0000259" key="2">
    <source>
        <dbReference type="SMART" id="SM00285"/>
    </source>
</evidence>
<feature type="region of interest" description="Disordered" evidence="1">
    <location>
        <begin position="307"/>
        <end position="328"/>
    </location>
</feature>
<evidence type="ECO:0000313" key="4">
    <source>
        <dbReference type="Proteomes" id="UP000019478"/>
    </source>
</evidence>
<dbReference type="SMART" id="SM00285">
    <property type="entry name" value="PBD"/>
    <property type="match status" value="1"/>
</dbReference>
<dbReference type="eggNOG" id="KOG0578">
    <property type="taxonomic scope" value="Eukaryota"/>
</dbReference>